<keyword evidence="3" id="KW-0597">Phosphoprotein</keyword>
<protein>
    <submittedName>
        <fullName evidence="7">Nuclear mitotic apparatus protein 1-like</fullName>
    </submittedName>
</protein>
<accession>A0A6J1WBA9</accession>
<feature type="coiled-coil region" evidence="5">
    <location>
        <begin position="27"/>
        <end position="68"/>
    </location>
</feature>
<evidence type="ECO:0000313" key="7">
    <source>
        <dbReference type="RefSeq" id="XP_026550213.1"/>
    </source>
</evidence>
<reference evidence="7" key="1">
    <citation type="submission" date="2025-08" db="UniProtKB">
        <authorList>
            <consortium name="RefSeq"/>
        </authorList>
    </citation>
    <scope>IDENTIFICATION</scope>
</reference>
<proteinExistence type="predicted"/>
<keyword evidence="2" id="KW-0963">Cytoplasm</keyword>
<dbReference type="GeneID" id="113432245"/>
<gene>
    <name evidence="7" type="primary">LOC113432245</name>
</gene>
<dbReference type="GO" id="GO:0000132">
    <property type="term" value="P:establishment of mitotic spindle orientation"/>
    <property type="evidence" value="ECO:0007669"/>
    <property type="project" value="TreeGrafter"/>
</dbReference>
<evidence type="ECO:0000256" key="1">
    <source>
        <dbReference type="ARBA" id="ARBA00004496"/>
    </source>
</evidence>
<feature type="non-terminal residue" evidence="7">
    <location>
        <position position="81"/>
    </location>
</feature>
<keyword evidence="6" id="KW-1185">Reference proteome</keyword>
<dbReference type="GO" id="GO:0000922">
    <property type="term" value="C:spindle pole"/>
    <property type="evidence" value="ECO:0007669"/>
    <property type="project" value="TreeGrafter"/>
</dbReference>
<keyword evidence="4 5" id="KW-0175">Coiled coil</keyword>
<dbReference type="PANTHER" id="PTHR18902">
    <property type="entry name" value="NUCLEAR MITOTIC APPARATUS PROTEIN 1-RELATED"/>
    <property type="match status" value="1"/>
</dbReference>
<evidence type="ECO:0000256" key="3">
    <source>
        <dbReference type="ARBA" id="ARBA00022553"/>
    </source>
</evidence>
<sequence>MMKQRIDRLTLLQERQAAADQLEPKEMEELRDKNESLLLRLHETLKQCQDLKTEKGQMDRKISQLSEENGELTFRVRGGGR</sequence>
<dbReference type="GO" id="GO:0005813">
    <property type="term" value="C:centrosome"/>
    <property type="evidence" value="ECO:0007669"/>
    <property type="project" value="TreeGrafter"/>
</dbReference>
<dbReference type="RefSeq" id="XP_026550213.1">
    <property type="nucleotide sequence ID" value="XM_026694428.1"/>
</dbReference>
<dbReference type="Proteomes" id="UP000504612">
    <property type="component" value="Unplaced"/>
</dbReference>
<dbReference type="PANTHER" id="PTHR18902:SF24">
    <property type="entry name" value="NUCLEAR MITOTIC APPARATUS PROTEIN 1"/>
    <property type="match status" value="1"/>
</dbReference>
<dbReference type="GO" id="GO:0008017">
    <property type="term" value="F:microtubule binding"/>
    <property type="evidence" value="ECO:0007669"/>
    <property type="project" value="TreeGrafter"/>
</dbReference>
<evidence type="ECO:0000256" key="5">
    <source>
        <dbReference type="SAM" id="Coils"/>
    </source>
</evidence>
<evidence type="ECO:0000256" key="2">
    <source>
        <dbReference type="ARBA" id="ARBA00022490"/>
    </source>
</evidence>
<organism evidence="6 7">
    <name type="scientific">Notechis scutatus</name>
    <name type="common">mainland tiger snake</name>
    <dbReference type="NCBI Taxonomy" id="8663"/>
    <lineage>
        <taxon>Eukaryota</taxon>
        <taxon>Metazoa</taxon>
        <taxon>Chordata</taxon>
        <taxon>Craniata</taxon>
        <taxon>Vertebrata</taxon>
        <taxon>Euteleostomi</taxon>
        <taxon>Lepidosauria</taxon>
        <taxon>Squamata</taxon>
        <taxon>Bifurcata</taxon>
        <taxon>Unidentata</taxon>
        <taxon>Episquamata</taxon>
        <taxon>Toxicofera</taxon>
        <taxon>Serpentes</taxon>
        <taxon>Colubroidea</taxon>
        <taxon>Elapidae</taxon>
        <taxon>Hydrophiinae</taxon>
        <taxon>Notechis</taxon>
    </lineage>
</organism>
<dbReference type="GO" id="GO:0005737">
    <property type="term" value="C:cytoplasm"/>
    <property type="evidence" value="ECO:0007669"/>
    <property type="project" value="UniProtKB-SubCell"/>
</dbReference>
<dbReference type="GO" id="GO:0005876">
    <property type="term" value="C:spindle microtubule"/>
    <property type="evidence" value="ECO:0007669"/>
    <property type="project" value="TreeGrafter"/>
</dbReference>
<dbReference type="AlphaFoldDB" id="A0A6J1WBA9"/>
<name>A0A6J1WBA9_9SAUR</name>
<dbReference type="InterPro" id="IPR051841">
    <property type="entry name" value="MT-Golgi_org_protein"/>
</dbReference>
<dbReference type="KEGG" id="nss:113432245"/>
<evidence type="ECO:0000313" key="6">
    <source>
        <dbReference type="Proteomes" id="UP000504612"/>
    </source>
</evidence>
<evidence type="ECO:0000256" key="4">
    <source>
        <dbReference type="ARBA" id="ARBA00023054"/>
    </source>
</evidence>
<comment type="subcellular location">
    <subcellularLocation>
        <location evidence="1">Cytoplasm</location>
    </subcellularLocation>
</comment>